<protein>
    <recommendedName>
        <fullName evidence="13">ATP synthase subunit alpha</fullName>
        <ecNumber evidence="13">7.1.2.2</ecNumber>
    </recommendedName>
    <alternativeName>
        <fullName evidence="13">ATP synthase F1 sector subunit alpha</fullName>
    </alternativeName>
    <alternativeName>
        <fullName evidence="13">F-ATPase subunit alpha</fullName>
    </alternativeName>
</protein>
<dbReference type="InterPro" id="IPR000793">
    <property type="entry name" value="ATP_synth_asu_C"/>
</dbReference>
<dbReference type="Gene3D" id="1.20.150.20">
    <property type="entry name" value="ATP synthase alpha/beta chain, C-terminal domain"/>
    <property type="match status" value="1"/>
</dbReference>
<evidence type="ECO:0000256" key="3">
    <source>
        <dbReference type="ARBA" id="ARBA00022448"/>
    </source>
</evidence>
<dbReference type="InterPro" id="IPR020003">
    <property type="entry name" value="ATPase_a/bsu_AS"/>
</dbReference>
<dbReference type="InterPro" id="IPR036121">
    <property type="entry name" value="ATPase_F1/V1/A1_a/bsu_N_sf"/>
</dbReference>
<proteinExistence type="inferred from homology"/>
<sequence length="584" mass="63302">MREIIVKSAIALTEEQKAKLEAGLRAADPQSELRFRYQIDRIVGGIVVVDGEDVYDASIAAELRKLKKSSDRLVHHGKDGKGIAVQDIPALLKSKLDEMIDHKHDYEVCGKVIAAADGVIRIEGLQDCRYGELLLVGTHGFALAMNLEETEVGAILLSEIDTAEYGDFVYTTGKIVEVPVGDELLGRVVNPLGQPMDGGDAIKGETTRCVESPAPAIIDRQKVSEPLQTGILAVDAMIPIGKGQRELIIGDRQTGKTSLAIDTILNQKGKDVLCIYVAVGQRASSVGKIVRTLKAHGAMDYTTIVLSTADDSAPLQYLAPYTGAAIGEHWMEEGKDVLIVYDDLSKHAVAYRAISLLLKRPAGREAYPGDVFYIHSRLLERAARMADEKGGGSMTALPIIETLAGDISAYIPTNVISITDGQIYLESELFHSGVRPAINVGLSVSRVGGQAQIPYIRKISSALRLKIAHYRELAVFSQFGSSLGDATKEILDDGAKTVEALKQGEGQPMSAFREAVSLYATVKGHLKSIPVSKVNAFLEGLYRYISTTMPELQRSLKDRGTFDHREEARLETAVSAFAKQFGAQ</sequence>
<reference evidence="16" key="2">
    <citation type="journal article" date="2021" name="PeerJ">
        <title>Extensive microbial diversity within the chicken gut microbiome revealed by metagenomics and culture.</title>
        <authorList>
            <person name="Gilroy R."/>
            <person name="Ravi A."/>
            <person name="Getino M."/>
            <person name="Pursley I."/>
            <person name="Horton D.L."/>
            <person name="Alikhan N.F."/>
            <person name="Baker D."/>
            <person name="Gharbi K."/>
            <person name="Hall N."/>
            <person name="Watson M."/>
            <person name="Adriaenssens E.M."/>
            <person name="Foster-Nyarko E."/>
            <person name="Jarju S."/>
            <person name="Secka A."/>
            <person name="Antonio M."/>
            <person name="Oren A."/>
            <person name="Chaudhuri R.R."/>
            <person name="La Ragione R."/>
            <person name="Hildebrand F."/>
            <person name="Pallen M.J."/>
        </authorList>
    </citation>
    <scope>NUCLEOTIDE SEQUENCE</scope>
    <source>
        <strain evidence="16">23406</strain>
    </source>
</reference>
<keyword evidence="6 13" id="KW-0375">Hydrogen ion transport</keyword>
<dbReference type="SUPFAM" id="SSF47917">
    <property type="entry name" value="C-terminal domain of alpha and beta subunits of F1 ATP synthase"/>
    <property type="match status" value="1"/>
</dbReference>
<dbReference type="HAMAP" id="MF_01346">
    <property type="entry name" value="ATP_synth_alpha_bact"/>
    <property type="match status" value="1"/>
</dbReference>
<evidence type="ECO:0000256" key="7">
    <source>
        <dbReference type="ARBA" id="ARBA00022840"/>
    </source>
</evidence>
<evidence type="ECO:0000256" key="8">
    <source>
        <dbReference type="ARBA" id="ARBA00022967"/>
    </source>
</evidence>
<dbReference type="GO" id="GO:0005886">
    <property type="term" value="C:plasma membrane"/>
    <property type="evidence" value="ECO:0007669"/>
    <property type="project" value="UniProtKB-SubCell"/>
</dbReference>
<dbReference type="EMBL" id="DVOH01000038">
    <property type="protein sequence ID" value="HIV00497.1"/>
    <property type="molecule type" value="Genomic_DNA"/>
</dbReference>
<evidence type="ECO:0000256" key="10">
    <source>
        <dbReference type="ARBA" id="ARBA00023136"/>
    </source>
</evidence>
<dbReference type="GO" id="GO:0046933">
    <property type="term" value="F:proton-transporting ATP synthase activity, rotational mechanism"/>
    <property type="evidence" value="ECO:0007669"/>
    <property type="project" value="UniProtKB-UniRule"/>
</dbReference>
<keyword evidence="10 13" id="KW-0472">Membrane</keyword>
<dbReference type="PANTHER" id="PTHR48082:SF2">
    <property type="entry name" value="ATP SYNTHASE SUBUNIT ALPHA, MITOCHONDRIAL"/>
    <property type="match status" value="1"/>
</dbReference>
<dbReference type="PANTHER" id="PTHR48082">
    <property type="entry name" value="ATP SYNTHASE SUBUNIT ALPHA, MITOCHONDRIAL"/>
    <property type="match status" value="1"/>
</dbReference>
<accession>A0A9D1NCB6</accession>
<dbReference type="NCBIfam" id="NF009884">
    <property type="entry name" value="PRK13343.1"/>
    <property type="match status" value="1"/>
</dbReference>
<comment type="function">
    <text evidence="13">Produces ATP from ADP in the presence of a proton gradient across the membrane. The alpha chain is a regulatory subunit.</text>
</comment>
<keyword evidence="7 13" id="KW-0067">ATP-binding</keyword>
<name>A0A9D1NCB6_9FIRM</name>
<dbReference type="InterPro" id="IPR023366">
    <property type="entry name" value="ATP_synth_asu-like_sf"/>
</dbReference>
<dbReference type="Pfam" id="PF00306">
    <property type="entry name" value="ATP-synt_ab_C"/>
    <property type="match status" value="1"/>
</dbReference>
<reference evidence="16" key="1">
    <citation type="submission" date="2020-10" db="EMBL/GenBank/DDBJ databases">
        <authorList>
            <person name="Gilroy R."/>
        </authorList>
    </citation>
    <scope>NUCLEOTIDE SEQUENCE</scope>
    <source>
        <strain evidence="16">23406</strain>
    </source>
</reference>
<dbReference type="CDD" id="cd01132">
    <property type="entry name" value="F1-ATPase_alpha_CD"/>
    <property type="match status" value="1"/>
</dbReference>
<evidence type="ECO:0000256" key="6">
    <source>
        <dbReference type="ARBA" id="ARBA00022781"/>
    </source>
</evidence>
<comment type="caution">
    <text evidence="16">The sequence shown here is derived from an EMBL/GenBank/DDBJ whole genome shotgun (WGS) entry which is preliminary data.</text>
</comment>
<dbReference type="EC" id="7.1.2.2" evidence="13"/>
<comment type="similarity">
    <text evidence="2 13">Belongs to the ATPase alpha/beta chains family.</text>
</comment>
<dbReference type="Pfam" id="PF00213">
    <property type="entry name" value="OSCP"/>
    <property type="match status" value="1"/>
</dbReference>
<dbReference type="Pfam" id="PF00006">
    <property type="entry name" value="ATP-synt_ab"/>
    <property type="match status" value="1"/>
</dbReference>
<dbReference type="Proteomes" id="UP000886891">
    <property type="component" value="Unassembled WGS sequence"/>
</dbReference>
<feature type="site" description="Required for activity" evidence="13">
    <location>
        <position position="443"/>
    </location>
</feature>
<evidence type="ECO:0000256" key="12">
    <source>
        <dbReference type="ARBA" id="ARBA00023310"/>
    </source>
</evidence>
<dbReference type="InterPro" id="IPR005294">
    <property type="entry name" value="ATP_synth_F1_asu"/>
</dbReference>
<dbReference type="InterPro" id="IPR027417">
    <property type="entry name" value="P-loop_NTPase"/>
</dbReference>
<evidence type="ECO:0000256" key="1">
    <source>
        <dbReference type="ARBA" id="ARBA00004370"/>
    </source>
</evidence>
<feature type="binding site" evidence="13">
    <location>
        <begin position="250"/>
        <end position="257"/>
    </location>
    <ligand>
        <name>ATP</name>
        <dbReference type="ChEBI" id="CHEBI:30616"/>
    </ligand>
</feature>
<dbReference type="InterPro" id="IPR000194">
    <property type="entry name" value="ATPase_F1/V1/A1_a/bsu_nucl-bd"/>
</dbReference>
<evidence type="ECO:0000256" key="13">
    <source>
        <dbReference type="HAMAP-Rule" id="MF_01346"/>
    </source>
</evidence>
<keyword evidence="8 13" id="KW-1278">Translocase</keyword>
<feature type="domain" description="ATP synthase alpha subunit C-terminal" evidence="15">
    <location>
        <begin position="452"/>
        <end position="577"/>
    </location>
</feature>
<dbReference type="Gene3D" id="3.40.50.300">
    <property type="entry name" value="P-loop containing nucleotide triphosphate hydrolases"/>
    <property type="match status" value="1"/>
</dbReference>
<evidence type="ECO:0000313" key="16">
    <source>
        <dbReference type="EMBL" id="HIV00497.1"/>
    </source>
</evidence>
<feature type="domain" description="ATPase F1/V1/A1 complex alpha/beta subunit nucleotide-binding" evidence="14">
    <location>
        <begin position="230"/>
        <end position="445"/>
    </location>
</feature>
<evidence type="ECO:0000256" key="11">
    <source>
        <dbReference type="ARBA" id="ARBA00023196"/>
    </source>
</evidence>
<dbReference type="GO" id="GO:0043531">
    <property type="term" value="F:ADP binding"/>
    <property type="evidence" value="ECO:0007669"/>
    <property type="project" value="TreeGrafter"/>
</dbReference>
<keyword evidence="4 13" id="KW-1003">Cell membrane</keyword>
<keyword evidence="11 13" id="KW-0139">CF(1)</keyword>
<keyword evidence="5 13" id="KW-0547">Nucleotide-binding</keyword>
<dbReference type="NCBIfam" id="TIGR00962">
    <property type="entry name" value="atpA"/>
    <property type="match status" value="1"/>
</dbReference>
<dbReference type="InterPro" id="IPR038376">
    <property type="entry name" value="ATP_synth_asu_C_sf"/>
</dbReference>
<dbReference type="AlphaFoldDB" id="A0A9D1NCB6"/>
<evidence type="ECO:0000256" key="2">
    <source>
        <dbReference type="ARBA" id="ARBA00008936"/>
    </source>
</evidence>
<dbReference type="InterPro" id="IPR000711">
    <property type="entry name" value="ATPase_OSCP/dsu"/>
</dbReference>
<organism evidence="16 17">
    <name type="scientific">Candidatus Stercoripulliclostridium merdipullorum</name>
    <dbReference type="NCBI Taxonomy" id="2840952"/>
    <lineage>
        <taxon>Bacteria</taxon>
        <taxon>Bacillati</taxon>
        <taxon>Bacillota</taxon>
        <taxon>Clostridia</taxon>
        <taxon>Eubacteriales</taxon>
        <taxon>Candidatus Stercoripulliclostridium</taxon>
    </lineage>
</organism>
<keyword evidence="12 13" id="KW-0066">ATP synthesis</keyword>
<dbReference type="SUPFAM" id="SSF50615">
    <property type="entry name" value="N-terminal domain of alpha and beta subunits of F1 ATP synthase"/>
    <property type="match status" value="1"/>
</dbReference>
<dbReference type="InterPro" id="IPR033732">
    <property type="entry name" value="ATP_synth_F1_a_nt-bd_dom"/>
</dbReference>
<dbReference type="CDD" id="cd18113">
    <property type="entry name" value="ATP-synt_F1_alpha_C"/>
    <property type="match status" value="1"/>
</dbReference>
<dbReference type="FunFam" id="3.40.50.300:FF:000002">
    <property type="entry name" value="ATP synthase subunit alpha"/>
    <property type="match status" value="1"/>
</dbReference>
<evidence type="ECO:0000313" key="17">
    <source>
        <dbReference type="Proteomes" id="UP000886891"/>
    </source>
</evidence>
<keyword evidence="9 13" id="KW-0406">Ion transport</keyword>
<dbReference type="Gene3D" id="2.40.30.20">
    <property type="match status" value="1"/>
</dbReference>
<evidence type="ECO:0000256" key="5">
    <source>
        <dbReference type="ARBA" id="ARBA00022741"/>
    </source>
</evidence>
<dbReference type="GO" id="GO:0005524">
    <property type="term" value="F:ATP binding"/>
    <property type="evidence" value="ECO:0007669"/>
    <property type="project" value="UniProtKB-UniRule"/>
</dbReference>
<dbReference type="PROSITE" id="PS00152">
    <property type="entry name" value="ATPASE_ALPHA_BETA"/>
    <property type="match status" value="1"/>
</dbReference>
<gene>
    <name evidence="13" type="primary">atpA</name>
    <name evidence="16" type="ORF">IAB14_05230</name>
</gene>
<keyword evidence="3 13" id="KW-0813">Transport</keyword>
<comment type="catalytic activity">
    <reaction evidence="13">
        <text>ATP + H2O + 4 H(+)(in) = ADP + phosphate + 5 H(+)(out)</text>
        <dbReference type="Rhea" id="RHEA:57720"/>
        <dbReference type="ChEBI" id="CHEBI:15377"/>
        <dbReference type="ChEBI" id="CHEBI:15378"/>
        <dbReference type="ChEBI" id="CHEBI:30616"/>
        <dbReference type="ChEBI" id="CHEBI:43474"/>
        <dbReference type="ChEBI" id="CHEBI:456216"/>
        <dbReference type="EC" id="7.1.2.2"/>
    </reaction>
</comment>
<comment type="subcellular location">
    <subcellularLocation>
        <location evidence="13">Cell membrane</location>
        <topology evidence="13">Peripheral membrane protein</topology>
    </subcellularLocation>
    <subcellularLocation>
        <location evidence="1">Membrane</location>
    </subcellularLocation>
</comment>
<evidence type="ECO:0000259" key="15">
    <source>
        <dbReference type="Pfam" id="PF00306"/>
    </source>
</evidence>
<evidence type="ECO:0000259" key="14">
    <source>
        <dbReference type="Pfam" id="PF00006"/>
    </source>
</evidence>
<evidence type="ECO:0000256" key="4">
    <source>
        <dbReference type="ARBA" id="ARBA00022475"/>
    </source>
</evidence>
<dbReference type="GO" id="GO:0045259">
    <property type="term" value="C:proton-transporting ATP synthase complex"/>
    <property type="evidence" value="ECO:0007669"/>
    <property type="project" value="UniProtKB-KW"/>
</dbReference>
<evidence type="ECO:0000256" key="9">
    <source>
        <dbReference type="ARBA" id="ARBA00023065"/>
    </source>
</evidence>
<dbReference type="SUPFAM" id="SSF52540">
    <property type="entry name" value="P-loop containing nucleoside triphosphate hydrolases"/>
    <property type="match status" value="1"/>
</dbReference>